<name>A0ACC0TRI7_9AGAM</name>
<comment type="caution">
    <text evidence="1">The sequence shown here is derived from an EMBL/GenBank/DDBJ whole genome shotgun (WGS) entry which is preliminary data.</text>
</comment>
<proteinExistence type="predicted"/>
<dbReference type="EMBL" id="JAGFNK010001536">
    <property type="protein sequence ID" value="KAI9430688.1"/>
    <property type="molecule type" value="Genomic_DNA"/>
</dbReference>
<gene>
    <name evidence="1" type="ORF">F5148DRAFT_990532</name>
</gene>
<accession>A0ACC0TRI7</accession>
<keyword evidence="2" id="KW-1185">Reference proteome</keyword>
<evidence type="ECO:0000313" key="2">
    <source>
        <dbReference type="Proteomes" id="UP001207468"/>
    </source>
</evidence>
<reference evidence="1" key="1">
    <citation type="submission" date="2021-03" db="EMBL/GenBank/DDBJ databases">
        <title>Evolutionary priming and transition to the ectomycorrhizal habit in an iconic lineage of mushroom-forming fungi: is preadaptation a requirement?</title>
        <authorList>
            <consortium name="DOE Joint Genome Institute"/>
            <person name="Looney B.P."/>
            <person name="Miyauchi S."/>
            <person name="Morin E."/>
            <person name="Drula E."/>
            <person name="Courty P.E."/>
            <person name="Chicoki N."/>
            <person name="Fauchery L."/>
            <person name="Kohler A."/>
            <person name="Kuo A."/>
            <person name="LaButti K."/>
            <person name="Pangilinan J."/>
            <person name="Lipzen A."/>
            <person name="Riley R."/>
            <person name="Andreopoulos W."/>
            <person name="He G."/>
            <person name="Johnson J."/>
            <person name="Barry K.W."/>
            <person name="Grigoriev I.V."/>
            <person name="Nagy L."/>
            <person name="Hibbett D."/>
            <person name="Henrissat B."/>
            <person name="Matheny P.B."/>
            <person name="Labbe J."/>
            <person name="Martin A.F."/>
        </authorList>
    </citation>
    <scope>NUCLEOTIDE SEQUENCE</scope>
    <source>
        <strain evidence="1">BPL698</strain>
    </source>
</reference>
<feature type="non-terminal residue" evidence="1">
    <location>
        <position position="1"/>
    </location>
</feature>
<evidence type="ECO:0000313" key="1">
    <source>
        <dbReference type="EMBL" id="KAI9430688.1"/>
    </source>
</evidence>
<organism evidence="1 2">
    <name type="scientific">Russula earlei</name>
    <dbReference type="NCBI Taxonomy" id="71964"/>
    <lineage>
        <taxon>Eukaryota</taxon>
        <taxon>Fungi</taxon>
        <taxon>Dikarya</taxon>
        <taxon>Basidiomycota</taxon>
        <taxon>Agaricomycotina</taxon>
        <taxon>Agaricomycetes</taxon>
        <taxon>Russulales</taxon>
        <taxon>Russulaceae</taxon>
        <taxon>Russula</taxon>
    </lineage>
</organism>
<sequence>WCKSSNFLSMLPKDAKIRCKEALKKVMEQSQVDDHFHPTNPDDRLTPYSDEVFKDTALQWLIKTDQPIATFKHPSILNMITLPLEQLMVLRFLADTCHEPFPGEGP</sequence>
<dbReference type="Proteomes" id="UP001207468">
    <property type="component" value="Unassembled WGS sequence"/>
</dbReference>
<protein>
    <submittedName>
        <fullName evidence="1">Uncharacterized protein</fullName>
    </submittedName>
</protein>